<comment type="similarity">
    <text evidence="1">Belongs to the protein-tyrosine phosphatase family.</text>
</comment>
<dbReference type="SUPFAM" id="SSF52799">
    <property type="entry name" value="(Phosphotyrosine protein) phosphatases II"/>
    <property type="match status" value="1"/>
</dbReference>
<dbReference type="PROSITE" id="PS00383">
    <property type="entry name" value="TYR_PHOSPHATASE_1"/>
    <property type="match status" value="1"/>
</dbReference>
<protein>
    <submittedName>
        <fullName evidence="3">Tyrosine-protein phosphatase</fullName>
    </submittedName>
</protein>
<organism evidence="3 4">
    <name type="scientific">Streptosporangium oxazolinicum</name>
    <dbReference type="NCBI Taxonomy" id="909287"/>
    <lineage>
        <taxon>Bacteria</taxon>
        <taxon>Bacillati</taxon>
        <taxon>Actinomycetota</taxon>
        <taxon>Actinomycetes</taxon>
        <taxon>Streptosporangiales</taxon>
        <taxon>Streptosporangiaceae</taxon>
        <taxon>Streptosporangium</taxon>
    </lineage>
</organism>
<dbReference type="InterPro" id="IPR026893">
    <property type="entry name" value="Tyr/Ser_Pase_IphP-type"/>
</dbReference>
<dbReference type="InterPro" id="IPR016130">
    <property type="entry name" value="Tyr_Pase_AS"/>
</dbReference>
<evidence type="ECO:0000259" key="2">
    <source>
        <dbReference type="PROSITE" id="PS50056"/>
    </source>
</evidence>
<dbReference type="PANTHER" id="PTHR31126:SF1">
    <property type="entry name" value="TYROSINE SPECIFIC PROTEIN PHOSPHATASES DOMAIN-CONTAINING PROTEIN"/>
    <property type="match status" value="1"/>
</dbReference>
<dbReference type="Gene3D" id="3.90.190.10">
    <property type="entry name" value="Protein tyrosine phosphatase superfamily"/>
    <property type="match status" value="1"/>
</dbReference>
<dbReference type="Proteomes" id="UP001501251">
    <property type="component" value="Unassembled WGS sequence"/>
</dbReference>
<gene>
    <name evidence="3" type="ORF">GCM10022252_28520</name>
</gene>
<proteinExistence type="inferred from homology"/>
<dbReference type="PANTHER" id="PTHR31126">
    <property type="entry name" value="TYROSINE-PROTEIN PHOSPHATASE"/>
    <property type="match status" value="1"/>
</dbReference>
<dbReference type="EMBL" id="BAABAQ010000004">
    <property type="protein sequence ID" value="GAA4190349.1"/>
    <property type="molecule type" value="Genomic_DNA"/>
</dbReference>
<sequence>MMNDFTRWIDLEGAVNVRDLGGLATVDGGTTRFGRIYRSDNLQGLTGRDVRRLVADLKLRNVVDLRSGPEVRLEGPGPLTEVAEVNIHHLTLFAEGGVHTDVEADTIEGDKVLPWTEERIEEDIAELRVTGFYYGYLRDRPDSVLAALRAMALDDGAAIVHCAAGKDRTGVVCALALEVAGATREAIVADYVATGDRLEGILTRLRSSDTYRDDLDTRPAEDHRPRSEYIEQFLGVLDDRFGGPLEWLASHGWSESDSRILRARLRD</sequence>
<name>A0ABP8ATR2_9ACTN</name>
<dbReference type="Pfam" id="PF13350">
    <property type="entry name" value="Y_phosphatase3"/>
    <property type="match status" value="1"/>
</dbReference>
<keyword evidence="4" id="KW-1185">Reference proteome</keyword>
<evidence type="ECO:0000313" key="4">
    <source>
        <dbReference type="Proteomes" id="UP001501251"/>
    </source>
</evidence>
<reference evidence="4" key="1">
    <citation type="journal article" date="2019" name="Int. J. Syst. Evol. Microbiol.">
        <title>The Global Catalogue of Microorganisms (GCM) 10K type strain sequencing project: providing services to taxonomists for standard genome sequencing and annotation.</title>
        <authorList>
            <consortium name="The Broad Institute Genomics Platform"/>
            <consortium name="The Broad Institute Genome Sequencing Center for Infectious Disease"/>
            <person name="Wu L."/>
            <person name="Ma J."/>
        </authorList>
    </citation>
    <scope>NUCLEOTIDE SEQUENCE [LARGE SCALE GENOMIC DNA]</scope>
    <source>
        <strain evidence="4">JCM 17388</strain>
    </source>
</reference>
<feature type="domain" description="Tyrosine specific protein phosphatases" evidence="2">
    <location>
        <begin position="142"/>
        <end position="177"/>
    </location>
</feature>
<evidence type="ECO:0000256" key="1">
    <source>
        <dbReference type="ARBA" id="ARBA00009580"/>
    </source>
</evidence>
<dbReference type="InterPro" id="IPR000387">
    <property type="entry name" value="Tyr_Pase_dom"/>
</dbReference>
<accession>A0ABP8ATR2</accession>
<comment type="caution">
    <text evidence="3">The sequence shown here is derived from an EMBL/GenBank/DDBJ whole genome shotgun (WGS) entry which is preliminary data.</text>
</comment>
<dbReference type="PROSITE" id="PS50056">
    <property type="entry name" value="TYR_PHOSPHATASE_2"/>
    <property type="match status" value="1"/>
</dbReference>
<evidence type="ECO:0000313" key="3">
    <source>
        <dbReference type="EMBL" id="GAA4190349.1"/>
    </source>
</evidence>
<dbReference type="InterPro" id="IPR029021">
    <property type="entry name" value="Prot-tyrosine_phosphatase-like"/>
</dbReference>